<reference evidence="3 4" key="1">
    <citation type="submission" date="2009-07" db="EMBL/GenBank/DDBJ databases">
        <authorList>
            <person name="Madupu R."/>
            <person name="Sebastian Y."/>
            <person name="Durkin A.S."/>
            <person name="Torralba M."/>
            <person name="Methe B."/>
            <person name="Sutton G.G."/>
            <person name="Strausberg R.L."/>
            <person name="Nelson K.E."/>
        </authorList>
    </citation>
    <scope>NUCLEOTIDE SEQUENCE [LARGE SCALE GENOMIC DNA]</scope>
    <source>
        <strain evidence="3 4">ATCC 35580</strain>
    </source>
</reference>
<organism evidence="3 4">
    <name type="scientific">Treponema vincentii ATCC 35580</name>
    <dbReference type="NCBI Taxonomy" id="596324"/>
    <lineage>
        <taxon>Bacteria</taxon>
        <taxon>Pseudomonadati</taxon>
        <taxon>Spirochaetota</taxon>
        <taxon>Spirochaetia</taxon>
        <taxon>Spirochaetales</taxon>
        <taxon>Treponemataceae</taxon>
        <taxon>Treponema</taxon>
    </lineage>
</organism>
<feature type="compositionally biased region" description="Polar residues" evidence="1">
    <location>
        <begin position="226"/>
        <end position="247"/>
    </location>
</feature>
<feature type="region of interest" description="Disordered" evidence="1">
    <location>
        <begin position="215"/>
        <end position="247"/>
    </location>
</feature>
<gene>
    <name evidence="3" type="ORF">TREVI0001_2324</name>
</gene>
<feature type="signal peptide" evidence="2">
    <location>
        <begin position="1"/>
        <end position="27"/>
    </location>
</feature>
<dbReference type="Proteomes" id="UP000004509">
    <property type="component" value="Unassembled WGS sequence"/>
</dbReference>
<dbReference type="EMBL" id="ACYH01000040">
    <property type="protein sequence ID" value="EEV20162.1"/>
    <property type="molecule type" value="Genomic_DNA"/>
</dbReference>
<sequence>MNNILKTALLPAVVCVFCITACTTLPAKALYTESKVTDVTVNTENSHFDVVYAIDCCVMPKAKDDFVSFKVDTMLYTYRFDFSINYGMKGILDQFFTISNLADSQDRNNGIRYLGETTLYAYASSEGAISRLIVNGKKPNHVRFSFLLKDGKKYLLLEGFHVETLDGKLAVDDFIDSIPFRYDDVKKAYDFFHDTEDLEATRQKQLHIARAAEQAGKEKEAIVETEQISENTDSVTVNSEESSAENQ</sequence>
<evidence type="ECO:0000313" key="3">
    <source>
        <dbReference type="EMBL" id="EEV20162.1"/>
    </source>
</evidence>
<comment type="caution">
    <text evidence="3">The sequence shown here is derived from an EMBL/GenBank/DDBJ whole genome shotgun (WGS) entry which is preliminary data.</text>
</comment>
<evidence type="ECO:0008006" key="5">
    <source>
        <dbReference type="Google" id="ProtNLM"/>
    </source>
</evidence>
<keyword evidence="2" id="KW-0732">Signal</keyword>
<evidence type="ECO:0000256" key="1">
    <source>
        <dbReference type="SAM" id="MobiDB-lite"/>
    </source>
</evidence>
<dbReference type="OrthoDB" id="359321at2"/>
<accession>C8PQV0</accession>
<dbReference type="RefSeq" id="WP_006188956.1">
    <property type="nucleotide sequence ID" value="NZ_ACYH01000040.1"/>
</dbReference>
<dbReference type="eggNOG" id="ENOG5031BZS">
    <property type="taxonomic scope" value="Bacteria"/>
</dbReference>
<evidence type="ECO:0000313" key="4">
    <source>
        <dbReference type="Proteomes" id="UP000004509"/>
    </source>
</evidence>
<dbReference type="STRING" id="596324.TREVI0001_2324"/>
<proteinExistence type="predicted"/>
<feature type="chain" id="PRO_5002989400" description="Lipoprotein" evidence="2">
    <location>
        <begin position="28"/>
        <end position="247"/>
    </location>
</feature>
<name>C8PQV0_9SPIR</name>
<protein>
    <recommendedName>
        <fullName evidence="5">Lipoprotein</fullName>
    </recommendedName>
</protein>
<dbReference type="AlphaFoldDB" id="C8PQV0"/>
<evidence type="ECO:0000256" key="2">
    <source>
        <dbReference type="SAM" id="SignalP"/>
    </source>
</evidence>